<dbReference type="SMART" id="SM00182">
    <property type="entry name" value="CULLIN"/>
    <property type="match status" value="1"/>
</dbReference>
<feature type="region of interest" description="Disordered" evidence="6">
    <location>
        <begin position="739"/>
        <end position="759"/>
    </location>
</feature>
<dbReference type="SUPFAM" id="SSF75632">
    <property type="entry name" value="Cullin homology domain"/>
    <property type="match status" value="1"/>
</dbReference>
<evidence type="ECO:0000256" key="6">
    <source>
        <dbReference type="SAM" id="MobiDB-lite"/>
    </source>
</evidence>
<dbReference type="VEuPathDB" id="FungiDB:EMCG_06151"/>
<dbReference type="InterPro" id="IPR019559">
    <property type="entry name" value="Cullin_neddylation_domain"/>
</dbReference>
<name>A0A0G2ID24_9EURO</name>
<dbReference type="FunFam" id="1.10.10.10:FF:000014">
    <property type="entry name" value="Cullin 1"/>
    <property type="match status" value="1"/>
</dbReference>
<dbReference type="FunFam" id="1.20.1310.10:FF:000061">
    <property type="entry name" value="Related to cullulin 3"/>
    <property type="match status" value="1"/>
</dbReference>
<dbReference type="AlphaFoldDB" id="A0A0G2ID24"/>
<feature type="compositionally biased region" description="Basic and acidic residues" evidence="6">
    <location>
        <begin position="742"/>
        <end position="759"/>
    </location>
</feature>
<dbReference type="InterPro" id="IPR045093">
    <property type="entry name" value="Cullin"/>
</dbReference>
<proteinExistence type="inferred from homology"/>
<dbReference type="Gene3D" id="1.10.10.10">
    <property type="entry name" value="Winged helix-like DNA-binding domain superfamily/Winged helix DNA-binding domain"/>
    <property type="match status" value="1"/>
</dbReference>
<dbReference type="Pfam" id="PF26557">
    <property type="entry name" value="Cullin_AB"/>
    <property type="match status" value="1"/>
</dbReference>
<dbReference type="InterPro" id="IPR016159">
    <property type="entry name" value="Cullin_repeat-like_dom_sf"/>
</dbReference>
<comment type="caution">
    <text evidence="8">The sequence shown here is derived from an EMBL/GenBank/DDBJ whole genome shotgun (WGS) entry which is preliminary data.</text>
</comment>
<accession>A0A0G2ID24</accession>
<dbReference type="InterPro" id="IPR036390">
    <property type="entry name" value="WH_DNA-bd_sf"/>
</dbReference>
<dbReference type="GO" id="GO:0031625">
    <property type="term" value="F:ubiquitin protein ligase binding"/>
    <property type="evidence" value="ECO:0007669"/>
    <property type="project" value="InterPro"/>
</dbReference>
<dbReference type="InterPro" id="IPR016158">
    <property type="entry name" value="Cullin_homology"/>
</dbReference>
<dbReference type="SUPFAM" id="SSF74788">
    <property type="entry name" value="Cullin repeat-like"/>
    <property type="match status" value="1"/>
</dbReference>
<dbReference type="Proteomes" id="UP000034164">
    <property type="component" value="Unassembled WGS sequence"/>
</dbReference>
<dbReference type="Gene3D" id="3.30.230.130">
    <property type="entry name" value="Cullin, Chain C, Domain 2"/>
    <property type="match status" value="1"/>
</dbReference>
<reference evidence="9" key="1">
    <citation type="journal article" date="2015" name="PLoS Genet.">
        <title>The dynamic genome and transcriptome of the human fungal pathogen Blastomyces and close relative Emmonsia.</title>
        <authorList>
            <person name="Munoz J.F."/>
            <person name="Gauthier G.M."/>
            <person name="Desjardins C.A."/>
            <person name="Gallo J.E."/>
            <person name="Holder J."/>
            <person name="Sullivan T.D."/>
            <person name="Marty A.J."/>
            <person name="Carmen J.C."/>
            <person name="Chen Z."/>
            <person name="Ding L."/>
            <person name="Gujja S."/>
            <person name="Magrini V."/>
            <person name="Misas E."/>
            <person name="Mitreva M."/>
            <person name="Priest M."/>
            <person name="Saif S."/>
            <person name="Whiston E.A."/>
            <person name="Young S."/>
            <person name="Zeng Q."/>
            <person name="Goldman W.E."/>
            <person name="Mardis E.R."/>
            <person name="Taylor J.W."/>
            <person name="McEwen J.G."/>
            <person name="Clay O.K."/>
            <person name="Klein B.S."/>
            <person name="Cuomo C.A."/>
        </authorList>
    </citation>
    <scope>NUCLEOTIDE SEQUENCE [LARGE SCALE GENOMIC DNA]</scope>
    <source>
        <strain evidence="9">UAMH 3008</strain>
    </source>
</reference>
<dbReference type="SMART" id="SM00884">
    <property type="entry name" value="Cullin_Nedd8"/>
    <property type="match status" value="1"/>
</dbReference>
<evidence type="ECO:0000256" key="3">
    <source>
        <dbReference type="ARBA" id="ARBA00022843"/>
    </source>
</evidence>
<dbReference type="SUPFAM" id="SSF46785">
    <property type="entry name" value="Winged helix' DNA-binding domain"/>
    <property type="match status" value="1"/>
</dbReference>
<dbReference type="FunFam" id="1.20.1310.10:FF:000001">
    <property type="entry name" value="Cullin 3"/>
    <property type="match status" value="1"/>
</dbReference>
<evidence type="ECO:0000256" key="2">
    <source>
        <dbReference type="ARBA" id="ARBA00022499"/>
    </source>
</evidence>
<feature type="domain" description="Cullin family profile" evidence="7">
    <location>
        <begin position="446"/>
        <end position="694"/>
    </location>
</feature>
<comment type="similarity">
    <text evidence="1 4 5">Belongs to the cullin family.</text>
</comment>
<dbReference type="FunFam" id="1.20.1310.10:FF:000036">
    <property type="entry name" value="SCF ubiquitin ligase subunit CulC, putative"/>
    <property type="match status" value="1"/>
</dbReference>
<dbReference type="InterPro" id="IPR059120">
    <property type="entry name" value="Cullin-like_AB"/>
</dbReference>
<evidence type="ECO:0000313" key="9">
    <source>
        <dbReference type="Proteomes" id="UP000034164"/>
    </source>
</evidence>
<sequence length="829" mass="94659">MAMKPKNKIRVPVRSMAARDSSVDFDTSWAVLASSLREIHTKNASNLSFEELYRNAYKLVLIKKGPDLYDRVGELERDWLQNEVLTKVTAIVAPSLALEGDAVDTLDQANERRIAGERFLLRLKEVWEDHQLCMGMITDVLMYMDRVILQDKLRPSIYVTAMCLFRDYVLKSDIGGDRPITVADVFEATVLFMIRLEREGNIIDRALIRHCVYMLEGLYETDKEEESGKLYVTSFEPSFLESSRLFYLAEGQRLLATADASTFCKRVAERLQEEEDRCRYTLSPVTEDKIKQVIDENLIQQHIGDVISMPDSGVKYMLDNHRLADLKNVYELNSRVDGKKRALTSAVQARIVELGSEINKAAKEFSQGPPPSQKLLDQAPNGTKGKGTDDKAPVNLQTAAAIKWVNDVLQLKIMFDKVWEQAFVRDQAMQTSITTSFADFINVNSRSSEYLSLFFDENLKKGIRGKTEEEIDALLESGITLLRYIRDKDLFENYYKKHLSRRLLMKRSASTEAERQMIEKMKMEVGNTFTQKLEAMFKDMELSSGLTSNYANYVLQQGDPDPKRIDLEISVLTSTMWPMEMITSSNKYGTHSTQCNYPKKIELLKQSFEQFYLGQHNGRKLSWQSAMGTADIRATFARPNGKVARHDLNVSTYAMVILLLFNDLPAGESLTFEEIQARTNIPTNELSRNLQSLAVAPKTRVLKKEPMSKDVKPTDRFFFNEGFQSPYTRIKIGVVSSAGNKVENKDERQETEKKMSDERGGGIEAAIVRIMKQRKKLSHSQLISEVISQLASRFTPEVNMVKKRIESLIDREYLDRIPDSDPPAYVYHA</sequence>
<dbReference type="GO" id="GO:0006511">
    <property type="term" value="P:ubiquitin-dependent protein catabolic process"/>
    <property type="evidence" value="ECO:0007669"/>
    <property type="project" value="InterPro"/>
</dbReference>
<protein>
    <submittedName>
        <fullName evidence="8">Cullin 3</fullName>
    </submittedName>
</protein>
<dbReference type="Pfam" id="PF00888">
    <property type="entry name" value="Cullin"/>
    <property type="match status" value="1"/>
</dbReference>
<evidence type="ECO:0000256" key="4">
    <source>
        <dbReference type="PROSITE-ProRule" id="PRU00330"/>
    </source>
</evidence>
<organism evidence="8 9">
    <name type="scientific">[Emmonsia] crescens</name>
    <dbReference type="NCBI Taxonomy" id="73230"/>
    <lineage>
        <taxon>Eukaryota</taxon>
        <taxon>Fungi</taxon>
        <taxon>Dikarya</taxon>
        <taxon>Ascomycota</taxon>
        <taxon>Pezizomycotina</taxon>
        <taxon>Eurotiomycetes</taxon>
        <taxon>Eurotiomycetidae</taxon>
        <taxon>Onygenales</taxon>
        <taxon>Ajellomycetaceae</taxon>
        <taxon>Emergomyces</taxon>
    </lineage>
</organism>
<keyword evidence="2" id="KW-1017">Isopeptide bond</keyword>
<keyword evidence="3" id="KW-0832">Ubl conjugation</keyword>
<evidence type="ECO:0000313" key="8">
    <source>
        <dbReference type="EMBL" id="KKZ68190.1"/>
    </source>
</evidence>
<dbReference type="EMBL" id="LCZI01000143">
    <property type="protein sequence ID" value="KKZ68190.1"/>
    <property type="molecule type" value="Genomic_DNA"/>
</dbReference>
<evidence type="ECO:0000259" key="7">
    <source>
        <dbReference type="PROSITE" id="PS50069"/>
    </source>
</evidence>
<dbReference type="PROSITE" id="PS50069">
    <property type="entry name" value="CULLIN_2"/>
    <property type="match status" value="1"/>
</dbReference>
<dbReference type="PANTHER" id="PTHR11932">
    <property type="entry name" value="CULLIN"/>
    <property type="match status" value="1"/>
</dbReference>
<dbReference type="OrthoDB" id="27073at2759"/>
<dbReference type="Pfam" id="PF10557">
    <property type="entry name" value="Cullin_Nedd8"/>
    <property type="match status" value="1"/>
</dbReference>
<feature type="region of interest" description="Disordered" evidence="6">
    <location>
        <begin position="363"/>
        <end position="391"/>
    </location>
</feature>
<dbReference type="Gene3D" id="1.20.1310.10">
    <property type="entry name" value="Cullin Repeats"/>
    <property type="match status" value="4"/>
</dbReference>
<dbReference type="FunFam" id="1.20.1310.10:FF:000002">
    <property type="entry name" value="cullin-3 isoform X1"/>
    <property type="match status" value="1"/>
</dbReference>
<dbReference type="FunFam" id="3.30.230.130:FF:000011">
    <property type="entry name" value="SCF ubiquitin ligase subunit CulC, putative"/>
    <property type="match status" value="1"/>
</dbReference>
<dbReference type="InterPro" id="IPR001373">
    <property type="entry name" value="Cullin_N"/>
</dbReference>
<dbReference type="InterPro" id="IPR036317">
    <property type="entry name" value="Cullin_homology_sf"/>
</dbReference>
<gene>
    <name evidence="8" type="ORF">EMCG_06151</name>
</gene>
<evidence type="ECO:0000256" key="1">
    <source>
        <dbReference type="ARBA" id="ARBA00006019"/>
    </source>
</evidence>
<dbReference type="InterPro" id="IPR036388">
    <property type="entry name" value="WH-like_DNA-bd_sf"/>
</dbReference>
<evidence type="ECO:0000256" key="5">
    <source>
        <dbReference type="RuleBase" id="RU003829"/>
    </source>
</evidence>